<evidence type="ECO:0000313" key="2">
    <source>
        <dbReference type="Proteomes" id="UP000000763"/>
    </source>
</evidence>
<sequence>MDNHSTPIDPSIGGGRVEHIGDHVLRHRYSTSLVDVTSPEQKRCTPPALGSGVWQEDVHLTISHHGKKAEVDGCPSTCMHGQMENHNGEEADPSTHMKNTHKRKHLPVMLSTGYRHVVEMRRCPHLANCGFSSVMRAVPSPAIAGAATSVARAVSDPGDGGSRWDVAQGAVDMPPCCDALKVPGAVADTVEVPVRRSSSLAVILSLHHAGVAMSTDLLALIASVCQARCHSSSGLMPSVRAAGDDSTRCDLAEILNVVAFCRPLPRNTVNIYPPSPPLQSWCPHAVVKPGHDSFSSSG</sequence>
<reference evidence="2" key="2">
    <citation type="journal article" date="2008" name="Nucleic Acids Res.">
        <title>The rice annotation project database (RAP-DB): 2008 update.</title>
        <authorList>
            <consortium name="The rice annotation project (RAP)"/>
        </authorList>
    </citation>
    <scope>GENOME REANNOTATION</scope>
    <source>
        <strain evidence="2">cv. Nipponbare</strain>
    </source>
</reference>
<proteinExistence type="predicted"/>
<dbReference type="AlphaFoldDB" id="Q10HG1"/>
<evidence type="ECO:0000313" key="1">
    <source>
        <dbReference type="EMBL" id="AAV35802.1"/>
    </source>
</evidence>
<dbReference type="EMBL" id="AC135502">
    <property type="protein sequence ID" value="AAV35802.1"/>
    <property type="molecule type" value="Genomic_DNA"/>
</dbReference>
<name>Q10HG1_ORYSJ</name>
<protein>
    <submittedName>
        <fullName evidence="1">Uncharacterized protein</fullName>
    </submittedName>
</protein>
<organism evidence="1 2">
    <name type="scientific">Oryza sativa subsp. japonica</name>
    <name type="common">Rice</name>
    <dbReference type="NCBI Taxonomy" id="39947"/>
    <lineage>
        <taxon>Eukaryota</taxon>
        <taxon>Viridiplantae</taxon>
        <taxon>Streptophyta</taxon>
        <taxon>Embryophyta</taxon>
        <taxon>Tracheophyta</taxon>
        <taxon>Spermatophyta</taxon>
        <taxon>Magnoliopsida</taxon>
        <taxon>Liliopsida</taxon>
        <taxon>Poales</taxon>
        <taxon>Poaceae</taxon>
        <taxon>BOP clade</taxon>
        <taxon>Oryzoideae</taxon>
        <taxon>Oryzeae</taxon>
        <taxon>Oryzinae</taxon>
        <taxon>Oryza</taxon>
        <taxon>Oryza sativa</taxon>
    </lineage>
</organism>
<dbReference type="Proteomes" id="UP000000763">
    <property type="component" value="Chromosome 3"/>
</dbReference>
<accession>Q10HG1</accession>
<reference evidence="2" key="1">
    <citation type="journal article" date="2005" name="Nature">
        <title>The map-based sequence of the rice genome.</title>
        <authorList>
            <consortium name="International rice genome sequencing project (IRGSP)"/>
            <person name="Matsumoto T."/>
            <person name="Wu J."/>
            <person name="Kanamori H."/>
            <person name="Katayose Y."/>
            <person name="Fujisawa M."/>
            <person name="Namiki N."/>
            <person name="Mizuno H."/>
            <person name="Yamamoto K."/>
            <person name="Antonio B.A."/>
            <person name="Baba T."/>
            <person name="Sakata K."/>
            <person name="Nagamura Y."/>
            <person name="Aoki H."/>
            <person name="Arikawa K."/>
            <person name="Arita K."/>
            <person name="Bito T."/>
            <person name="Chiden Y."/>
            <person name="Fujitsuka N."/>
            <person name="Fukunaka R."/>
            <person name="Hamada M."/>
            <person name="Harada C."/>
            <person name="Hayashi A."/>
            <person name="Hijishita S."/>
            <person name="Honda M."/>
            <person name="Hosokawa S."/>
            <person name="Ichikawa Y."/>
            <person name="Idonuma A."/>
            <person name="Iijima M."/>
            <person name="Ikeda M."/>
            <person name="Ikeno M."/>
            <person name="Ito K."/>
            <person name="Ito S."/>
            <person name="Ito T."/>
            <person name="Ito Y."/>
            <person name="Ito Y."/>
            <person name="Iwabuchi A."/>
            <person name="Kamiya K."/>
            <person name="Karasawa W."/>
            <person name="Kurita K."/>
            <person name="Katagiri S."/>
            <person name="Kikuta A."/>
            <person name="Kobayashi H."/>
            <person name="Kobayashi N."/>
            <person name="Machita K."/>
            <person name="Maehara T."/>
            <person name="Masukawa M."/>
            <person name="Mizubayashi T."/>
            <person name="Mukai Y."/>
            <person name="Nagasaki H."/>
            <person name="Nagata Y."/>
            <person name="Naito S."/>
            <person name="Nakashima M."/>
            <person name="Nakama Y."/>
            <person name="Nakamichi Y."/>
            <person name="Nakamura M."/>
            <person name="Meguro A."/>
            <person name="Negishi M."/>
            <person name="Ohta I."/>
            <person name="Ohta T."/>
            <person name="Okamoto M."/>
            <person name="Ono N."/>
            <person name="Saji S."/>
            <person name="Sakaguchi M."/>
            <person name="Sakai K."/>
            <person name="Shibata M."/>
            <person name="Shimokawa T."/>
            <person name="Song J."/>
            <person name="Takazaki Y."/>
            <person name="Terasawa K."/>
            <person name="Tsugane M."/>
            <person name="Tsuji K."/>
            <person name="Ueda S."/>
            <person name="Waki K."/>
            <person name="Yamagata H."/>
            <person name="Yamamoto M."/>
            <person name="Yamamoto S."/>
            <person name="Yamane H."/>
            <person name="Yoshiki S."/>
            <person name="Yoshihara R."/>
            <person name="Yukawa K."/>
            <person name="Zhong H."/>
            <person name="Yano M."/>
            <person name="Yuan Q."/>
            <person name="Ouyang S."/>
            <person name="Liu J."/>
            <person name="Jones K.M."/>
            <person name="Gansberger K."/>
            <person name="Moffat K."/>
            <person name="Hill J."/>
            <person name="Bera J."/>
            <person name="Fadrosh D."/>
            <person name="Jin S."/>
            <person name="Johri S."/>
            <person name="Kim M."/>
            <person name="Overton L."/>
            <person name="Reardon M."/>
            <person name="Tsitrin T."/>
            <person name="Vuong H."/>
            <person name="Weaver B."/>
            <person name="Ciecko A."/>
            <person name="Tallon L."/>
            <person name="Jackson J."/>
            <person name="Pai G."/>
            <person name="Aken S.V."/>
            <person name="Utterback T."/>
            <person name="Reidmuller S."/>
            <person name="Feldblyum T."/>
            <person name="Hsiao J."/>
            <person name="Zismann V."/>
            <person name="Iobst S."/>
            <person name="de Vazeille A.R."/>
            <person name="Buell C.R."/>
            <person name="Ying K."/>
            <person name="Li Y."/>
            <person name="Lu T."/>
            <person name="Huang Y."/>
            <person name="Zhao Q."/>
            <person name="Feng Q."/>
            <person name="Zhang L."/>
            <person name="Zhu J."/>
            <person name="Weng Q."/>
            <person name="Mu J."/>
            <person name="Lu Y."/>
            <person name="Fan D."/>
            <person name="Liu Y."/>
            <person name="Guan J."/>
            <person name="Zhang Y."/>
            <person name="Yu S."/>
            <person name="Liu X."/>
            <person name="Zhang Y."/>
            <person name="Hong G."/>
            <person name="Han B."/>
            <person name="Choisne N."/>
            <person name="Demange N."/>
            <person name="Orjeda G."/>
            <person name="Samain S."/>
            <person name="Cattolico L."/>
            <person name="Pelletier E."/>
            <person name="Couloux A."/>
            <person name="Segurens B."/>
            <person name="Wincker P."/>
            <person name="D'Hont A."/>
            <person name="Scarpelli C."/>
            <person name="Weissenbach J."/>
            <person name="Salanoubat M."/>
            <person name="Quetier F."/>
            <person name="Yu Y."/>
            <person name="Kim H.R."/>
            <person name="Rambo T."/>
            <person name="Currie J."/>
            <person name="Collura K."/>
            <person name="Luo M."/>
            <person name="Yang T."/>
            <person name="Ammiraju J.S.S."/>
            <person name="Engler F."/>
            <person name="Soderlund C."/>
            <person name="Wing R.A."/>
            <person name="Palmer L.E."/>
            <person name="de la Bastide M."/>
            <person name="Spiegel L."/>
            <person name="Nascimento L."/>
            <person name="Zutavern T."/>
            <person name="O'Shaughnessy A."/>
            <person name="Dike S."/>
            <person name="Dedhia N."/>
            <person name="Preston R."/>
            <person name="Balija V."/>
            <person name="McCombie W.R."/>
            <person name="Chow T."/>
            <person name="Chen H."/>
            <person name="Chung M."/>
            <person name="Chen C."/>
            <person name="Shaw J."/>
            <person name="Wu H."/>
            <person name="Hsiao K."/>
            <person name="Chao Y."/>
            <person name="Chu M."/>
            <person name="Cheng C."/>
            <person name="Hour A."/>
            <person name="Lee P."/>
            <person name="Lin S."/>
            <person name="Lin Y."/>
            <person name="Liou J."/>
            <person name="Liu S."/>
            <person name="Hsing Y."/>
            <person name="Raghuvanshi S."/>
            <person name="Mohanty A."/>
            <person name="Bharti A.K."/>
            <person name="Gaur A."/>
            <person name="Gupta V."/>
            <person name="Kumar D."/>
            <person name="Ravi V."/>
            <person name="Vij S."/>
            <person name="Kapur A."/>
            <person name="Khurana P."/>
            <person name="Khurana P."/>
            <person name="Khurana J.P."/>
            <person name="Tyagi A.K."/>
            <person name="Gaikwad K."/>
            <person name="Singh A."/>
            <person name="Dalal V."/>
            <person name="Srivastava S."/>
            <person name="Dixit A."/>
            <person name="Pal A.K."/>
            <person name="Ghazi I.A."/>
            <person name="Yadav M."/>
            <person name="Pandit A."/>
            <person name="Bhargava A."/>
            <person name="Sureshbabu K."/>
            <person name="Batra K."/>
            <person name="Sharma T.R."/>
            <person name="Mohapatra T."/>
            <person name="Singh N.K."/>
            <person name="Messing J."/>
            <person name="Nelson A.B."/>
            <person name="Fuks G."/>
            <person name="Kavchok S."/>
            <person name="Keizer G."/>
            <person name="Linton E."/>
            <person name="Llaca V."/>
            <person name="Song R."/>
            <person name="Tanyolac B."/>
            <person name="Young S."/>
            <person name="Ho-Il K."/>
            <person name="Hahn J.H."/>
            <person name="Sangsakoo G."/>
            <person name="Vanavichit A."/>
            <person name="de Mattos Luiz.A.T."/>
            <person name="Zimmer P.D."/>
            <person name="Malone G."/>
            <person name="Dellagostin O."/>
            <person name="de Oliveira A.C."/>
            <person name="Bevan M."/>
            <person name="Bancroft I."/>
            <person name="Minx P."/>
            <person name="Cordum H."/>
            <person name="Wilson R."/>
            <person name="Cheng Z."/>
            <person name="Jin W."/>
            <person name="Jiang J."/>
            <person name="Leong S.A."/>
            <person name="Iwama H."/>
            <person name="Gojobori T."/>
            <person name="Itoh T."/>
            <person name="Niimura Y."/>
            <person name="Fujii Y."/>
            <person name="Habara T."/>
            <person name="Sakai H."/>
            <person name="Sato Y."/>
            <person name="Wilson G."/>
            <person name="Kumar K."/>
            <person name="McCouch S."/>
            <person name="Juretic N."/>
            <person name="Hoen D."/>
            <person name="Wright S."/>
            <person name="Bruskiewich R."/>
            <person name="Bureau T."/>
            <person name="Miyao A."/>
            <person name="Hirochika H."/>
            <person name="Nishikawa T."/>
            <person name="Kadowaki K."/>
            <person name="Sugiura M."/>
            <person name="Burr B."/>
            <person name="Sasaki T."/>
        </authorList>
    </citation>
    <scope>NUCLEOTIDE SEQUENCE [LARGE SCALE GENOMIC DNA]</scope>
    <source>
        <strain evidence="2">cv. Nipponbare</strain>
    </source>
</reference>
<gene>
    <name evidence="1" type="ORF">OSJNBb0085A04.21</name>
</gene>